<dbReference type="RefSeq" id="XP_011130150.1">
    <property type="nucleotide sequence ID" value="XM_011131848.1"/>
</dbReference>
<name>A0A023B7U3_GRENI</name>
<organism evidence="3 4">
    <name type="scientific">Gregarina niphandrodes</name>
    <name type="common">Septate eugregarine</name>
    <dbReference type="NCBI Taxonomy" id="110365"/>
    <lineage>
        <taxon>Eukaryota</taxon>
        <taxon>Sar</taxon>
        <taxon>Alveolata</taxon>
        <taxon>Apicomplexa</taxon>
        <taxon>Conoidasida</taxon>
        <taxon>Gregarinasina</taxon>
        <taxon>Eugregarinorida</taxon>
        <taxon>Gregarinidae</taxon>
        <taxon>Gregarina</taxon>
    </lineage>
</organism>
<evidence type="ECO:0000256" key="1">
    <source>
        <dbReference type="SAM" id="Phobius"/>
    </source>
</evidence>
<feature type="transmembrane region" description="Helical" evidence="1">
    <location>
        <begin position="50"/>
        <end position="69"/>
    </location>
</feature>
<dbReference type="Proteomes" id="UP000019763">
    <property type="component" value="Unassembled WGS sequence"/>
</dbReference>
<evidence type="ECO:0000259" key="2">
    <source>
        <dbReference type="Pfam" id="PF06454"/>
    </source>
</evidence>
<dbReference type="Pfam" id="PF06454">
    <property type="entry name" value="THH1_TOM1-3_dom"/>
    <property type="match status" value="1"/>
</dbReference>
<evidence type="ECO:0000313" key="3">
    <source>
        <dbReference type="EMBL" id="EZG67817.1"/>
    </source>
</evidence>
<feature type="transmembrane region" description="Helical" evidence="1">
    <location>
        <begin position="81"/>
        <end position="103"/>
    </location>
</feature>
<keyword evidence="4" id="KW-1185">Reference proteome</keyword>
<proteinExistence type="predicted"/>
<feature type="transmembrane region" description="Helical" evidence="1">
    <location>
        <begin position="20"/>
        <end position="38"/>
    </location>
</feature>
<sequence length="109" mass="12318">MGTAYVSAWSYDLLVTVPSIIMLSSFSVIALFWAQVYYTSRFMVLHHSQFVFWFLNIGVYSILFVVAAMTKLLAAFEELRIYNALLLSALFLCVGIAFSLYGLKVNPLV</sequence>
<keyword evidence="1" id="KW-0472">Membrane</keyword>
<dbReference type="AlphaFoldDB" id="A0A023B7U3"/>
<protein>
    <submittedName>
        <fullName evidence="3">Transmembrane protein</fullName>
    </submittedName>
</protein>
<accession>A0A023B7U3</accession>
<dbReference type="OrthoDB" id="19798at2759"/>
<gene>
    <name evidence="3" type="ORF">GNI_066210</name>
</gene>
<dbReference type="EMBL" id="AFNH02000498">
    <property type="protein sequence ID" value="EZG67817.1"/>
    <property type="molecule type" value="Genomic_DNA"/>
</dbReference>
<keyword evidence="1" id="KW-1133">Transmembrane helix</keyword>
<comment type="caution">
    <text evidence="3">The sequence shown here is derived from an EMBL/GenBank/DDBJ whole genome shotgun (WGS) entry which is preliminary data.</text>
</comment>
<feature type="non-terminal residue" evidence="3">
    <location>
        <position position="109"/>
    </location>
</feature>
<reference evidence="3" key="1">
    <citation type="submission" date="2013-12" db="EMBL/GenBank/DDBJ databases">
        <authorList>
            <person name="Omoto C.K."/>
            <person name="Sibley D."/>
            <person name="Venepally P."/>
            <person name="Hadjithomas M."/>
            <person name="Karamycheva S."/>
            <person name="Brunk B."/>
            <person name="Roos D."/>
            <person name="Caler E."/>
            <person name="Lorenzi H."/>
        </authorList>
    </citation>
    <scope>NUCLEOTIDE SEQUENCE</scope>
</reference>
<keyword evidence="1 3" id="KW-0812">Transmembrane</keyword>
<dbReference type="InterPro" id="IPR009457">
    <property type="entry name" value="THH1/TOM1/TOM3_dom"/>
</dbReference>
<evidence type="ECO:0000313" key="4">
    <source>
        <dbReference type="Proteomes" id="UP000019763"/>
    </source>
</evidence>
<feature type="domain" description="THH1/TOM1/TOM3" evidence="2">
    <location>
        <begin position="13"/>
        <end position="105"/>
    </location>
</feature>
<dbReference type="VEuPathDB" id="CryptoDB:GNI_066210"/>
<dbReference type="GeneID" id="22912435"/>